<evidence type="ECO:0000256" key="1">
    <source>
        <dbReference type="SAM" id="Coils"/>
    </source>
</evidence>
<feature type="transmembrane region" description="Helical" evidence="2">
    <location>
        <begin position="43"/>
        <end position="67"/>
    </location>
</feature>
<dbReference type="EMBL" id="MN739251">
    <property type="protein sequence ID" value="QHS95457.1"/>
    <property type="molecule type" value="Genomic_DNA"/>
</dbReference>
<proteinExistence type="predicted"/>
<dbReference type="AlphaFoldDB" id="A0A6C0BSX5"/>
<accession>A0A6C0BSX5</accession>
<keyword evidence="2" id="KW-0812">Transmembrane</keyword>
<reference evidence="3" key="1">
    <citation type="journal article" date="2020" name="Nature">
        <title>Giant virus diversity and host interactions through global metagenomics.</title>
        <authorList>
            <person name="Schulz F."/>
            <person name="Roux S."/>
            <person name="Paez-Espino D."/>
            <person name="Jungbluth S."/>
            <person name="Walsh D.A."/>
            <person name="Denef V.J."/>
            <person name="McMahon K.D."/>
            <person name="Konstantinidis K.T."/>
            <person name="Eloe-Fadrosh E.A."/>
            <person name="Kyrpides N.C."/>
            <person name="Woyke T."/>
        </authorList>
    </citation>
    <scope>NUCLEOTIDE SEQUENCE</scope>
    <source>
        <strain evidence="3">GVMAG-M-3300018428-35</strain>
    </source>
</reference>
<organism evidence="3">
    <name type="scientific">viral metagenome</name>
    <dbReference type="NCBI Taxonomy" id="1070528"/>
    <lineage>
        <taxon>unclassified sequences</taxon>
        <taxon>metagenomes</taxon>
        <taxon>organismal metagenomes</taxon>
    </lineage>
</organism>
<keyword evidence="2" id="KW-0472">Membrane</keyword>
<keyword evidence="1" id="KW-0175">Coiled coil</keyword>
<keyword evidence="2" id="KW-1133">Transmembrane helix</keyword>
<evidence type="ECO:0000256" key="2">
    <source>
        <dbReference type="SAM" id="Phobius"/>
    </source>
</evidence>
<protein>
    <submittedName>
        <fullName evidence="3">Uncharacterized protein</fullName>
    </submittedName>
</protein>
<sequence>MSFNLVVNKLLNNAKEELQNEENLNLLKNDVLKPIVEQIFYLMYPYFIGVSIIFTLVIMMIFVILFLNIKICYSNK</sequence>
<feature type="coiled-coil region" evidence="1">
    <location>
        <begin position="4"/>
        <end position="31"/>
    </location>
</feature>
<evidence type="ECO:0000313" key="3">
    <source>
        <dbReference type="EMBL" id="QHS95457.1"/>
    </source>
</evidence>
<name>A0A6C0BSX5_9ZZZZ</name>